<dbReference type="Pfam" id="PF13947">
    <property type="entry name" value="GUB_WAK_bind"/>
    <property type="match status" value="1"/>
</dbReference>
<sequence>MVFITKYSCDYSHLIETANGNLLQQQINIMGMSVLIFLFFQFFCFSYLIASIENCQDHQCSKDEPAVVFPFRLKDRQGEKCGYPGFDLSCNELNRTVLELPFSGVFVVQSIYHNNSANSTANEIKLRDPGNCLPRRLLNNLNLSGTPFFSMPSKNYSFYNCSSEIVFNSTRSMASISCLSSSTHRVIATSAKNSNSLKKNCGLIGIIPVPETSLNRSYEFGNDLYLAWRTPSDCRNCETPEVIPHKRGSEGLPVWKKVLIYMGIIIPILIGFSCCTMLINKEYIFGGPSLINLPANAVSPEIIHDPPQWFVVTTGLDGSTIMSYPTVVLGESRRLPSPYENTCSICLQEYQPKETLKSLSACDHFFHADCIDVWLHINSTCPVCRNSPLHQQEQ</sequence>
<proteinExistence type="inferred from homology"/>
<evidence type="ECO:0000256" key="6">
    <source>
        <dbReference type="ARBA" id="ARBA00022692"/>
    </source>
</evidence>
<comment type="caution">
    <text evidence="18">The sequence shown here is derived from an EMBL/GenBank/DDBJ whole genome shotgun (WGS) entry which is preliminary data.</text>
</comment>
<dbReference type="Proteomes" id="UP001202328">
    <property type="component" value="Unassembled WGS sequence"/>
</dbReference>
<dbReference type="CDD" id="cd16461">
    <property type="entry name" value="RING-H2_EL5-like"/>
    <property type="match status" value="1"/>
</dbReference>
<evidence type="ECO:0000256" key="10">
    <source>
        <dbReference type="ARBA" id="ARBA00022786"/>
    </source>
</evidence>
<evidence type="ECO:0000256" key="11">
    <source>
        <dbReference type="ARBA" id="ARBA00022833"/>
    </source>
</evidence>
<dbReference type="SUPFAM" id="SSF57850">
    <property type="entry name" value="RING/U-box"/>
    <property type="match status" value="1"/>
</dbReference>
<dbReference type="InterPro" id="IPR013083">
    <property type="entry name" value="Znf_RING/FYVE/PHD"/>
</dbReference>
<dbReference type="AlphaFoldDB" id="A0AAD4SAS6"/>
<accession>A0AAD4SAS6</accession>
<evidence type="ECO:0000256" key="1">
    <source>
        <dbReference type="ARBA" id="ARBA00000900"/>
    </source>
</evidence>
<evidence type="ECO:0000256" key="13">
    <source>
        <dbReference type="ARBA" id="ARBA00023136"/>
    </source>
</evidence>
<keyword evidence="19" id="KW-1185">Reference proteome</keyword>
<evidence type="ECO:0000256" key="12">
    <source>
        <dbReference type="ARBA" id="ARBA00022989"/>
    </source>
</evidence>
<keyword evidence="10" id="KW-0833">Ubl conjugation pathway</keyword>
<feature type="transmembrane region" description="Helical" evidence="16">
    <location>
        <begin position="29"/>
        <end position="50"/>
    </location>
</feature>
<comment type="catalytic activity">
    <reaction evidence="1">
        <text>S-ubiquitinyl-[E2 ubiquitin-conjugating enzyme]-L-cysteine + [acceptor protein]-L-lysine = [E2 ubiquitin-conjugating enzyme]-L-cysteine + N(6)-ubiquitinyl-[acceptor protein]-L-lysine.</text>
        <dbReference type="EC" id="2.3.2.27"/>
    </reaction>
</comment>
<dbReference type="GO" id="GO:0061630">
    <property type="term" value="F:ubiquitin protein ligase activity"/>
    <property type="evidence" value="ECO:0007669"/>
    <property type="project" value="UniProtKB-EC"/>
</dbReference>
<dbReference type="PANTHER" id="PTHR46279">
    <property type="entry name" value="RING/U-BOX SUPERFAMILY PROTEIN"/>
    <property type="match status" value="1"/>
</dbReference>
<dbReference type="Pfam" id="PF13639">
    <property type="entry name" value="zf-RING_2"/>
    <property type="match status" value="1"/>
</dbReference>
<dbReference type="EC" id="2.3.2.27" evidence="4"/>
<feature type="transmembrane region" description="Helical" evidence="16">
    <location>
        <begin position="258"/>
        <end position="279"/>
    </location>
</feature>
<keyword evidence="7" id="KW-0479">Metal-binding</keyword>
<evidence type="ECO:0000256" key="16">
    <source>
        <dbReference type="SAM" id="Phobius"/>
    </source>
</evidence>
<evidence type="ECO:0000256" key="3">
    <source>
        <dbReference type="ARBA" id="ARBA00004906"/>
    </source>
</evidence>
<evidence type="ECO:0000259" key="17">
    <source>
        <dbReference type="PROSITE" id="PS50089"/>
    </source>
</evidence>
<keyword evidence="12 16" id="KW-1133">Transmembrane helix</keyword>
<dbReference type="GO" id="GO:0008270">
    <property type="term" value="F:zinc ion binding"/>
    <property type="evidence" value="ECO:0007669"/>
    <property type="project" value="UniProtKB-KW"/>
</dbReference>
<dbReference type="GO" id="GO:0030247">
    <property type="term" value="F:polysaccharide binding"/>
    <property type="evidence" value="ECO:0007669"/>
    <property type="project" value="InterPro"/>
</dbReference>
<evidence type="ECO:0000256" key="7">
    <source>
        <dbReference type="ARBA" id="ARBA00022723"/>
    </source>
</evidence>
<keyword evidence="5" id="KW-0808">Transferase</keyword>
<evidence type="ECO:0000256" key="5">
    <source>
        <dbReference type="ARBA" id="ARBA00022679"/>
    </source>
</evidence>
<comment type="similarity">
    <text evidence="14">Belongs to the RING-type zinc finger family. ATL subfamily.</text>
</comment>
<name>A0AAD4SAS6_9MAGN</name>
<feature type="domain" description="RING-type" evidence="17">
    <location>
        <begin position="343"/>
        <end position="385"/>
    </location>
</feature>
<dbReference type="SMART" id="SM00184">
    <property type="entry name" value="RING"/>
    <property type="match status" value="1"/>
</dbReference>
<evidence type="ECO:0000313" key="19">
    <source>
        <dbReference type="Proteomes" id="UP001202328"/>
    </source>
</evidence>
<dbReference type="InterPro" id="IPR025287">
    <property type="entry name" value="WAK_GUB"/>
</dbReference>
<dbReference type="PROSITE" id="PS50089">
    <property type="entry name" value="ZF_RING_2"/>
    <property type="match status" value="1"/>
</dbReference>
<dbReference type="InterPro" id="IPR046948">
    <property type="entry name" value="ATL20-22-like"/>
</dbReference>
<evidence type="ECO:0000256" key="8">
    <source>
        <dbReference type="ARBA" id="ARBA00022729"/>
    </source>
</evidence>
<keyword evidence="9 15" id="KW-0863">Zinc-finger</keyword>
<dbReference type="GO" id="GO:0016020">
    <property type="term" value="C:membrane"/>
    <property type="evidence" value="ECO:0007669"/>
    <property type="project" value="UniProtKB-SubCell"/>
</dbReference>
<dbReference type="PANTHER" id="PTHR46279:SF9">
    <property type="entry name" value="OS01G0116300 PROTEIN"/>
    <property type="match status" value="1"/>
</dbReference>
<gene>
    <name evidence="18" type="ORF">MKW98_017165</name>
</gene>
<dbReference type="Gene3D" id="3.30.40.10">
    <property type="entry name" value="Zinc/RING finger domain, C3HC4 (zinc finger)"/>
    <property type="match status" value="1"/>
</dbReference>
<dbReference type="InterPro" id="IPR001841">
    <property type="entry name" value="Znf_RING"/>
</dbReference>
<evidence type="ECO:0000256" key="15">
    <source>
        <dbReference type="PROSITE-ProRule" id="PRU00175"/>
    </source>
</evidence>
<keyword evidence="13 16" id="KW-0472">Membrane</keyword>
<comment type="subcellular location">
    <subcellularLocation>
        <location evidence="2">Membrane</location>
        <topology evidence="2">Single-pass membrane protein</topology>
    </subcellularLocation>
</comment>
<protein>
    <recommendedName>
        <fullName evidence="4">RING-type E3 ubiquitin transferase</fullName>
        <ecNumber evidence="4">2.3.2.27</ecNumber>
    </recommendedName>
</protein>
<evidence type="ECO:0000256" key="4">
    <source>
        <dbReference type="ARBA" id="ARBA00012483"/>
    </source>
</evidence>
<keyword evidence="8" id="KW-0732">Signal</keyword>
<organism evidence="18 19">
    <name type="scientific">Papaver atlanticum</name>
    <dbReference type="NCBI Taxonomy" id="357466"/>
    <lineage>
        <taxon>Eukaryota</taxon>
        <taxon>Viridiplantae</taxon>
        <taxon>Streptophyta</taxon>
        <taxon>Embryophyta</taxon>
        <taxon>Tracheophyta</taxon>
        <taxon>Spermatophyta</taxon>
        <taxon>Magnoliopsida</taxon>
        <taxon>Ranunculales</taxon>
        <taxon>Papaveraceae</taxon>
        <taxon>Papaveroideae</taxon>
        <taxon>Papaver</taxon>
    </lineage>
</organism>
<dbReference type="EMBL" id="JAJJMB010012121">
    <property type="protein sequence ID" value="KAI3886813.1"/>
    <property type="molecule type" value="Genomic_DNA"/>
</dbReference>
<comment type="pathway">
    <text evidence="3">Protein modification; protein ubiquitination.</text>
</comment>
<reference evidence="18" key="1">
    <citation type="submission" date="2022-04" db="EMBL/GenBank/DDBJ databases">
        <title>A functionally conserved STORR gene fusion in Papaver species that diverged 16.8 million years ago.</title>
        <authorList>
            <person name="Catania T."/>
        </authorList>
    </citation>
    <scope>NUCLEOTIDE SEQUENCE</scope>
    <source>
        <strain evidence="18">S-188037</strain>
    </source>
</reference>
<evidence type="ECO:0000313" key="18">
    <source>
        <dbReference type="EMBL" id="KAI3886813.1"/>
    </source>
</evidence>
<evidence type="ECO:0000256" key="14">
    <source>
        <dbReference type="ARBA" id="ARBA00024209"/>
    </source>
</evidence>
<keyword evidence="6 16" id="KW-0812">Transmembrane</keyword>
<evidence type="ECO:0000256" key="2">
    <source>
        <dbReference type="ARBA" id="ARBA00004167"/>
    </source>
</evidence>
<evidence type="ECO:0000256" key="9">
    <source>
        <dbReference type="ARBA" id="ARBA00022771"/>
    </source>
</evidence>
<keyword evidence="11" id="KW-0862">Zinc</keyword>